<dbReference type="Proteomes" id="UP001295469">
    <property type="component" value="Chromosome C09"/>
</dbReference>
<evidence type="ECO:0000256" key="2">
    <source>
        <dbReference type="SAM" id="SignalP"/>
    </source>
</evidence>
<organism evidence="3">
    <name type="scientific">Brassica napus</name>
    <name type="common">Rape</name>
    <dbReference type="NCBI Taxonomy" id="3708"/>
    <lineage>
        <taxon>Eukaryota</taxon>
        <taxon>Viridiplantae</taxon>
        <taxon>Streptophyta</taxon>
        <taxon>Embryophyta</taxon>
        <taxon>Tracheophyta</taxon>
        <taxon>Spermatophyta</taxon>
        <taxon>Magnoliopsida</taxon>
        <taxon>eudicotyledons</taxon>
        <taxon>Gunneridae</taxon>
        <taxon>Pentapetalae</taxon>
        <taxon>rosids</taxon>
        <taxon>malvids</taxon>
        <taxon>Brassicales</taxon>
        <taxon>Brassicaceae</taxon>
        <taxon>Brassiceae</taxon>
        <taxon>Brassica</taxon>
    </lineage>
</organism>
<feature type="compositionally biased region" description="Pro residues" evidence="1">
    <location>
        <begin position="50"/>
        <end position="63"/>
    </location>
</feature>
<evidence type="ECO:0000313" key="3">
    <source>
        <dbReference type="EMBL" id="CAF1716317.1"/>
    </source>
</evidence>
<gene>
    <name evidence="3" type="ORF">DARMORV10_C09P07290.1</name>
</gene>
<protein>
    <submittedName>
        <fullName evidence="3">(rape) hypothetical protein</fullName>
    </submittedName>
</protein>
<proteinExistence type="predicted"/>
<keyword evidence="2" id="KW-0732">Signal</keyword>
<feature type="signal peptide" evidence="2">
    <location>
        <begin position="1"/>
        <end position="23"/>
    </location>
</feature>
<reference evidence="3" key="1">
    <citation type="submission" date="2021-01" db="EMBL/GenBank/DDBJ databases">
        <authorList>
            <consortium name="Genoscope - CEA"/>
            <person name="William W."/>
        </authorList>
    </citation>
    <scope>NUCLEOTIDE SEQUENCE</scope>
</reference>
<evidence type="ECO:0000256" key="1">
    <source>
        <dbReference type="SAM" id="MobiDB-lite"/>
    </source>
</evidence>
<dbReference type="AlphaFoldDB" id="A0A816IKM2"/>
<dbReference type="EMBL" id="HG994373">
    <property type="protein sequence ID" value="CAF1716317.1"/>
    <property type="molecule type" value="Genomic_DNA"/>
</dbReference>
<feature type="chain" id="PRO_5032326639" evidence="2">
    <location>
        <begin position="24"/>
        <end position="73"/>
    </location>
</feature>
<dbReference type="Gramene" id="CDX87131">
    <property type="protein sequence ID" value="CDX87131"/>
    <property type="gene ID" value="GSBRNA2T00146037001"/>
</dbReference>
<name>A0A816IKM2_BRANA</name>
<sequence length="73" mass="8203">MKLVILVSFLLLLPIFPSGLVETSHLDDIHYEVVTNKGRADLEMDYENPHPSPPKMSDPPPNPYSKKKIISTS</sequence>
<accession>A0A816IKM2</accession>
<feature type="region of interest" description="Disordered" evidence="1">
    <location>
        <begin position="42"/>
        <end position="73"/>
    </location>
</feature>